<sequence>MRKVDPARRPVVGRYTAAWTGNPEQPSGGPAVWNDALFPLPHSCGPVEGKRTPRSSKQRWTRLAGARVVPHVCGALPLALGMAGLAHAEGSLQVRFYSVPPPLEWLDSVSVSGHYQTSPGPSSTVLDLSAERSLMNFGVRYNRPHHAFQAAGRRSADVAAGRTDTSATVVYTFVPQAPPEGLTVTSATVLYTLSSSQTPTYGYQSHTAGVGVGVRLSRELNLTTNATATAVLLPALGDPIWSSSVSGALTYARGGTVAYLVPGFSVQAGVARLNVTSGASLRLRPDLSASGAASWSAGAAPSANAALTYVRGPWQVSGTAATSGTGLSLGAGARVTLPQQLALGTAVSVIPATRTPVYSADISKQVGGVRVGASATLTAPPQAAPALTLQTSIVGQQKPWQGGVNVSYSRTGDRSGGNASGTLAYNSGQFGAQLALGLNLSSAATGPSLLTGRGDLTLNYAVTSRLDASASARYERSTATTAAASYRYGLGLGYRFLPKESP</sequence>
<dbReference type="AlphaFoldDB" id="A0A1W1VX85"/>
<organism evidence="1 2">
    <name type="scientific">Deinococcus hopiensis KR-140</name>
    <dbReference type="NCBI Taxonomy" id="695939"/>
    <lineage>
        <taxon>Bacteria</taxon>
        <taxon>Thermotogati</taxon>
        <taxon>Deinococcota</taxon>
        <taxon>Deinococci</taxon>
        <taxon>Deinococcales</taxon>
        <taxon>Deinococcaceae</taxon>
        <taxon>Deinococcus</taxon>
    </lineage>
</organism>
<reference evidence="1 2" key="1">
    <citation type="submission" date="2017-04" db="EMBL/GenBank/DDBJ databases">
        <authorList>
            <person name="Afonso C.L."/>
            <person name="Miller P.J."/>
            <person name="Scott M.A."/>
            <person name="Spackman E."/>
            <person name="Goraichik I."/>
            <person name="Dimitrov K.M."/>
            <person name="Suarez D.L."/>
            <person name="Swayne D.E."/>
        </authorList>
    </citation>
    <scope>NUCLEOTIDE SEQUENCE [LARGE SCALE GENOMIC DNA]</scope>
    <source>
        <strain evidence="1 2">KR-140</strain>
    </source>
</reference>
<keyword evidence="2" id="KW-1185">Reference proteome</keyword>
<proteinExistence type="predicted"/>
<protein>
    <recommendedName>
        <fullName evidence="3">Outer membrane protein beta-barrel domain-containing protein</fullName>
    </recommendedName>
</protein>
<evidence type="ECO:0008006" key="3">
    <source>
        <dbReference type="Google" id="ProtNLM"/>
    </source>
</evidence>
<name>A0A1W1VX85_9DEIO</name>
<evidence type="ECO:0000313" key="2">
    <source>
        <dbReference type="Proteomes" id="UP000192582"/>
    </source>
</evidence>
<dbReference type="STRING" id="695939.SAMN00790413_06001"/>
<dbReference type="EMBL" id="FWWU01000011">
    <property type="protein sequence ID" value="SMB97504.1"/>
    <property type="molecule type" value="Genomic_DNA"/>
</dbReference>
<gene>
    <name evidence="1" type="ORF">SAMN00790413_06001</name>
</gene>
<dbReference type="Proteomes" id="UP000192582">
    <property type="component" value="Unassembled WGS sequence"/>
</dbReference>
<evidence type="ECO:0000313" key="1">
    <source>
        <dbReference type="EMBL" id="SMB97504.1"/>
    </source>
</evidence>
<accession>A0A1W1VX85</accession>